<comment type="caution">
    <text evidence="1">The sequence shown here is derived from an EMBL/GenBank/DDBJ whole genome shotgun (WGS) entry which is preliminary data.</text>
</comment>
<dbReference type="OrthoDB" id="174505at2"/>
<dbReference type="Pfam" id="PF05593">
    <property type="entry name" value="RHS_repeat"/>
    <property type="match status" value="1"/>
</dbReference>
<evidence type="ECO:0000313" key="2">
    <source>
        <dbReference type="Proteomes" id="UP000236000"/>
    </source>
</evidence>
<accession>A0A2N8HC57</accession>
<protein>
    <submittedName>
        <fullName evidence="1">Sugar-binding protein</fullName>
    </submittedName>
</protein>
<dbReference type="RefSeq" id="WP_102715994.1">
    <property type="nucleotide sequence ID" value="NZ_PJKA01000013.1"/>
</dbReference>
<dbReference type="InterPro" id="IPR050708">
    <property type="entry name" value="T6SS_VgrG/RHS"/>
</dbReference>
<dbReference type="InterPro" id="IPR006530">
    <property type="entry name" value="YD"/>
</dbReference>
<dbReference type="NCBIfam" id="TIGR01643">
    <property type="entry name" value="YD_repeat_2x"/>
    <property type="match status" value="1"/>
</dbReference>
<gene>
    <name evidence="1" type="ORF">CXU22_10365</name>
</gene>
<dbReference type="PANTHER" id="PTHR32305">
    <property type="match status" value="1"/>
</dbReference>
<organism evidence="1 2">
    <name type="scientific">Akkermansia muciniphila</name>
    <dbReference type="NCBI Taxonomy" id="239935"/>
    <lineage>
        <taxon>Bacteria</taxon>
        <taxon>Pseudomonadati</taxon>
        <taxon>Verrucomicrobiota</taxon>
        <taxon>Verrucomicrobiia</taxon>
        <taxon>Verrucomicrobiales</taxon>
        <taxon>Akkermansiaceae</taxon>
        <taxon>Akkermansia</taxon>
    </lineage>
</organism>
<dbReference type="InterPro" id="IPR031325">
    <property type="entry name" value="RHS_repeat"/>
</dbReference>
<sequence>MKDKISSYTKWFEPSRFMPRPALRAAMRTNDAPQWPISHQDGKKVGPPSGPADSIALYPFEFEVPFETDEQGNQIPIQAKCDVKLTEDDWGDAKIDDILVVDMTSSTHEQEAGPEGGHTEWTLSGTCKVESGNHHLVTSNENIKYSNPKGNVAVCRYTLDVRPIEPGGQKKPEPCPCEGDTCNGDGGSPSGPAVRAGRSANAQNFSSAGCNVQADSTATLMYWSCNFGSFRGLGEIPAGRVELRAQENVSGLETPVSLAYNHPLASYLNIPEGGIVPGTRFDLVQGDRVIAMRCYNDGSVAPIGIDTSGGGKASLITEEQQSCLRWRTAAGETYLFSSMTGSLLSYATADQQTTSAYLNIKRAEDGSLRQIWNLWDGLLNVEAITETGYVIALYTPAQIGEMDESGLYTVTGPPFKTFVLSLSRDESRFTITEQTPERQPYAVTWWKNGLAWNMQQGAGEEAVTTFRTHTELEATVWQLVTEKSKNNMTALRVGEVYQATDVGDLLLTRVEGYGSEQELTTHYEYDAAGRLCKETKPDGSLWTWLYDAQGRVIRTDEPWGENGRRKTDITYAHSAEDNFNGEVAEKVVRLFPVTGKAKQLVRETYKYTVSNHVRRMEKRAVALGATGTRLTVTEQWLASAPNPYARGRVRMTQAVNGVQTWYDYAAANEHGALYTETEETRVNGESIAGQSTRKTTWITAQGQRVREESYVLLSDGEWALTDSADYEFDTQNRWVKRTRGNGRITERALMCDGRTLWEKDEDEVRIDYAYDTARQLVETSRSAVVDGETVITPEIITSYIRDAAGRTLSTTVYAGPMQTVQTTGYDLIGRTVSSSDTLDRVTDYAYSPDGLTVTKTLPSGATLVTRSASDGTVMEQSGTGQRHTLSIMDLVDDGIRTSVKVVSSETETEIRKNIVNGFGEILRTGVPNTVGGVIYTRYTYNAKGQLTREQVDAGNAATTMAPTLREYDSFGNIVKETWKLEDNPTLANSRITSWEYGVEQGQDGVYRFMTVIRSNGNGATYTETEKSLISSLSAALESKTLSIDPRGNTITQWTEYAGSAIRNRKGIIPSSNVTAISHTVDGFVTSAINNAGVTATATRTYTETGIISTHMDARGNVVTTRTDIAGRTISVTDAAGNAVATTYHPNLDQPACITNALGKTNCSTYDIRGRKKAEYGTAVQPVLFEYDDADRMTSLTTFRENEGNMTDDPSGRTDGDTTLWSYDEATGLVIKKTYADGTHEDTTYNALNMKAAFTDARGIVTAWGYNFKKGTNTSITYSDGTSAVSMLWNTLNQLFQVTDGSGTRNIGYNQYGEPETENIAVNGTSYLLTETHDTLGRSAGYTLNKGTQTIQDIRQHYGPTGELAIATIVHGGMEQSFTYGYLQGTSMLSRLTMPNGIVKHLDYEDHRDLSIGISLRLGENVLVARTRSYDVLGRPAFHTQQRETEPARSDLFNYNDRNELVSASLGESVYGYDYDNIGNRKTALELEEELVYTVNELNQYTNIAENEELPFIPQFDAAGNQTLVKTSKGVWTVVYNAASRPVSFTSLDGRIAVECDYDDQGRRHMKKVTVDGIVQSHKFYIYRGYLQIAALDMLNNQNVLRTILWDPMESIATRPLALVQDNALYCYGHDFNKNVTELFNEEGTMAVTYDYSPYGQVASTGNFVQPVQWSSEMNDEELEMIYYNYRHYNPADGRWINRDPINEEGGYNLYGFIKNMPYIFNDLNGNDRYISQILPDHLSDMTLALHIGVAVDLWEKDESNKWCKVGIETFDYGLDPSDRITEWLARKWVETRNPLYALKLGDILITRLLLGSFTIGKGHIESSDGLNLTNPETIPSSPVEDINMLRGVKQDMESPPPYNILINNCVDWSYKAIWYGRNRT</sequence>
<dbReference type="Proteomes" id="UP000236000">
    <property type="component" value="Unassembled WGS sequence"/>
</dbReference>
<evidence type="ECO:0000313" key="1">
    <source>
        <dbReference type="EMBL" id="PNC17440.1"/>
    </source>
</evidence>
<dbReference type="NCBIfam" id="TIGR03696">
    <property type="entry name" value="Rhs_assc_core"/>
    <property type="match status" value="1"/>
</dbReference>
<dbReference type="PANTHER" id="PTHR32305:SF15">
    <property type="entry name" value="PROTEIN RHSA-RELATED"/>
    <property type="match status" value="1"/>
</dbReference>
<dbReference type="Gene3D" id="2.180.10.10">
    <property type="entry name" value="RHS repeat-associated core"/>
    <property type="match status" value="3"/>
</dbReference>
<dbReference type="InterPro" id="IPR022385">
    <property type="entry name" value="Rhs_assc_core"/>
</dbReference>
<proteinExistence type="predicted"/>
<name>A0A2N8HC57_9BACT</name>
<reference evidence="1 2" key="1">
    <citation type="journal article" date="2017" name="BMC Genomics">
        <title>Genome sequencing of 39 Akkermansia muciniphila isolates reveals its population structure, genomic and functional diverisity, and global distribution in mammalian gut microbiotas.</title>
        <authorList>
            <person name="Guo X."/>
            <person name="Li S."/>
            <person name="Zhang J."/>
            <person name="Wu F."/>
            <person name="Li X."/>
            <person name="Wu D."/>
            <person name="Zhang M."/>
            <person name="Ou Z."/>
            <person name="Jie Z."/>
            <person name="Yan Q."/>
            <person name="Li P."/>
            <person name="Yi J."/>
            <person name="Peng Y."/>
        </authorList>
    </citation>
    <scope>NUCLEOTIDE SEQUENCE [LARGE SCALE GENOMIC DNA]</scope>
    <source>
        <strain evidence="1 2">GP24</strain>
    </source>
</reference>
<dbReference type="EMBL" id="PJKA01000013">
    <property type="protein sequence ID" value="PNC17440.1"/>
    <property type="molecule type" value="Genomic_DNA"/>
</dbReference>